<reference evidence="1 2" key="1">
    <citation type="submission" date="2018-05" db="EMBL/GenBank/DDBJ databases">
        <title>Draft genome of Methanospirillum lacunae Ki8-1.</title>
        <authorList>
            <person name="Dueholm M.S."/>
            <person name="Nielsen P.H."/>
            <person name="Bakmann L.F."/>
            <person name="Otzen D.E."/>
        </authorList>
    </citation>
    <scope>NUCLEOTIDE SEQUENCE [LARGE SCALE GENOMIC DNA]</scope>
    <source>
        <strain evidence="1 2">Ki8-1</strain>
    </source>
</reference>
<dbReference type="EMBL" id="QGMY01000008">
    <property type="protein sequence ID" value="PWR71403.1"/>
    <property type="molecule type" value="Genomic_DNA"/>
</dbReference>
<comment type="caution">
    <text evidence="1">The sequence shown here is derived from an EMBL/GenBank/DDBJ whole genome shotgun (WGS) entry which is preliminary data.</text>
</comment>
<organism evidence="1 2">
    <name type="scientific">Methanospirillum lacunae</name>
    <dbReference type="NCBI Taxonomy" id="668570"/>
    <lineage>
        <taxon>Archaea</taxon>
        <taxon>Methanobacteriati</taxon>
        <taxon>Methanobacteriota</taxon>
        <taxon>Stenosarchaea group</taxon>
        <taxon>Methanomicrobia</taxon>
        <taxon>Methanomicrobiales</taxon>
        <taxon>Methanospirillaceae</taxon>
        <taxon>Methanospirillum</taxon>
    </lineage>
</organism>
<sequence>MKSCVEYHTRRTATHAAKSVLEEEGYEVRVLSRPEKKPGTITLIAWNRFGPLFICVRSYRSRYHHCEDIVVLSSLQGSGRYPGSIQYWVRYQGGWIRYAICEGGAVRVGSQDDVRL</sequence>
<gene>
    <name evidence="1" type="ORF">DK846_11090</name>
</gene>
<proteinExistence type="predicted"/>
<evidence type="ECO:0000313" key="1">
    <source>
        <dbReference type="EMBL" id="PWR71403.1"/>
    </source>
</evidence>
<protein>
    <submittedName>
        <fullName evidence="1">Uncharacterized protein</fullName>
    </submittedName>
</protein>
<evidence type="ECO:0000313" key="2">
    <source>
        <dbReference type="Proteomes" id="UP000245657"/>
    </source>
</evidence>
<dbReference type="GeneID" id="97546967"/>
<name>A0A2V2N7Z8_9EURY</name>
<accession>A0A2V2N7Z8</accession>
<dbReference type="Proteomes" id="UP000245657">
    <property type="component" value="Unassembled WGS sequence"/>
</dbReference>
<keyword evidence="2" id="KW-1185">Reference proteome</keyword>
<dbReference type="AlphaFoldDB" id="A0A2V2N7Z8"/>
<dbReference type="RefSeq" id="WP_109969021.1">
    <property type="nucleotide sequence ID" value="NZ_CP176093.1"/>
</dbReference>